<dbReference type="InterPro" id="IPR029044">
    <property type="entry name" value="Nucleotide-diphossugar_trans"/>
</dbReference>
<gene>
    <name evidence="6" type="ORF">GCM10009808_02700</name>
</gene>
<dbReference type="Gene3D" id="3.90.550.10">
    <property type="entry name" value="Spore Coat Polysaccharide Biosynthesis Protein SpsA, Chain A"/>
    <property type="match status" value="1"/>
</dbReference>
<comment type="pathway">
    <text evidence="1">Cell wall biogenesis; cell wall polysaccharide biosynthesis.</text>
</comment>
<evidence type="ECO:0000256" key="2">
    <source>
        <dbReference type="ARBA" id="ARBA00006739"/>
    </source>
</evidence>
<name>A0ABN2HLQ7_9MICO</name>
<feature type="domain" description="Glycosyltransferase 2-like" evidence="5">
    <location>
        <begin position="9"/>
        <end position="182"/>
    </location>
</feature>
<evidence type="ECO:0000256" key="3">
    <source>
        <dbReference type="ARBA" id="ARBA00022676"/>
    </source>
</evidence>
<sequence>MESSLSVAIVVVTYKRAELLGVLLESIGELTTKPSHVIIVDNAPGPDSDAVISHWTPLLGAREDGADRLVYAPQDSNGGGAGGFHAGAKIAYERGAEWLWFMDDDVAVLPEAIDRLQPWTERFLAIQGRRWSFDGQPFYWQYDFNTRLGIANPAAAEGFRDGWMPMNSICFEGGLVHRSIVEKIGLPDPRYFIYGDDMTYGYLASKVAECAYVDEYVLRRTRPLKRLHLGKRKLTGTSDLVRYHVMRNRGHMAHYMMLQGDYSAFNFFVGTWLSLIKELIRLFSVDRNFRTGLPALVRGMRDARRIRRDRSWQPMPPLA</sequence>
<evidence type="ECO:0000256" key="4">
    <source>
        <dbReference type="ARBA" id="ARBA00022679"/>
    </source>
</evidence>
<dbReference type="EMBL" id="BAAAPL010000001">
    <property type="protein sequence ID" value="GAA1689269.1"/>
    <property type="molecule type" value="Genomic_DNA"/>
</dbReference>
<dbReference type="RefSeq" id="WP_344068158.1">
    <property type="nucleotide sequence ID" value="NZ_BAAAPL010000001.1"/>
</dbReference>
<dbReference type="Proteomes" id="UP001501690">
    <property type="component" value="Unassembled WGS sequence"/>
</dbReference>
<dbReference type="Pfam" id="PF00535">
    <property type="entry name" value="Glycos_transf_2"/>
    <property type="match status" value="1"/>
</dbReference>
<evidence type="ECO:0000313" key="7">
    <source>
        <dbReference type="Proteomes" id="UP001501690"/>
    </source>
</evidence>
<dbReference type="SUPFAM" id="SSF53448">
    <property type="entry name" value="Nucleotide-diphospho-sugar transferases"/>
    <property type="match status" value="1"/>
</dbReference>
<dbReference type="InterPro" id="IPR001173">
    <property type="entry name" value="Glyco_trans_2-like"/>
</dbReference>
<reference evidence="6 7" key="1">
    <citation type="journal article" date="2019" name="Int. J. Syst. Evol. Microbiol.">
        <title>The Global Catalogue of Microorganisms (GCM) 10K type strain sequencing project: providing services to taxonomists for standard genome sequencing and annotation.</title>
        <authorList>
            <consortium name="The Broad Institute Genomics Platform"/>
            <consortium name="The Broad Institute Genome Sequencing Center for Infectious Disease"/>
            <person name="Wu L."/>
            <person name="Ma J."/>
        </authorList>
    </citation>
    <scope>NUCLEOTIDE SEQUENCE [LARGE SCALE GENOMIC DNA]</scope>
    <source>
        <strain evidence="6 7">JCM 15577</strain>
    </source>
</reference>
<dbReference type="PANTHER" id="PTHR43179:SF12">
    <property type="entry name" value="GALACTOFURANOSYLTRANSFERASE GLFT2"/>
    <property type="match status" value="1"/>
</dbReference>
<comment type="caution">
    <text evidence="6">The sequence shown here is derived from an EMBL/GenBank/DDBJ whole genome shotgun (WGS) entry which is preliminary data.</text>
</comment>
<protein>
    <submittedName>
        <fullName evidence="6">Glycosyltransferase family 2 protein</fullName>
    </submittedName>
</protein>
<keyword evidence="4" id="KW-0808">Transferase</keyword>
<evidence type="ECO:0000256" key="1">
    <source>
        <dbReference type="ARBA" id="ARBA00004776"/>
    </source>
</evidence>
<proteinExistence type="inferred from homology"/>
<comment type="similarity">
    <text evidence="2">Belongs to the glycosyltransferase 2 family.</text>
</comment>
<accession>A0ABN2HLQ7</accession>
<keyword evidence="7" id="KW-1185">Reference proteome</keyword>
<evidence type="ECO:0000259" key="5">
    <source>
        <dbReference type="Pfam" id="PF00535"/>
    </source>
</evidence>
<dbReference type="PANTHER" id="PTHR43179">
    <property type="entry name" value="RHAMNOSYLTRANSFERASE WBBL"/>
    <property type="match status" value="1"/>
</dbReference>
<evidence type="ECO:0000313" key="6">
    <source>
        <dbReference type="EMBL" id="GAA1689269.1"/>
    </source>
</evidence>
<organism evidence="6 7">
    <name type="scientific">Microbacterium sediminicola</name>
    <dbReference type="NCBI Taxonomy" id="415210"/>
    <lineage>
        <taxon>Bacteria</taxon>
        <taxon>Bacillati</taxon>
        <taxon>Actinomycetota</taxon>
        <taxon>Actinomycetes</taxon>
        <taxon>Micrococcales</taxon>
        <taxon>Microbacteriaceae</taxon>
        <taxon>Microbacterium</taxon>
    </lineage>
</organism>
<keyword evidence="3" id="KW-0328">Glycosyltransferase</keyword>